<dbReference type="InterPro" id="IPR025130">
    <property type="entry name" value="DUF4056"/>
</dbReference>
<evidence type="ECO:0000313" key="2">
    <source>
        <dbReference type="EMBL" id="TCM61811.1"/>
    </source>
</evidence>
<organism evidence="2 3">
    <name type="scientific">Acinetobacter calcoaceticus</name>
    <dbReference type="NCBI Taxonomy" id="471"/>
    <lineage>
        <taxon>Bacteria</taxon>
        <taxon>Pseudomonadati</taxon>
        <taxon>Pseudomonadota</taxon>
        <taxon>Gammaproteobacteria</taxon>
        <taxon>Moraxellales</taxon>
        <taxon>Moraxellaceae</taxon>
        <taxon>Acinetobacter</taxon>
        <taxon>Acinetobacter calcoaceticus/baumannii complex</taxon>
    </lineage>
</organism>
<evidence type="ECO:0000256" key="1">
    <source>
        <dbReference type="SAM" id="MobiDB-lite"/>
    </source>
</evidence>
<accession>A0A4R1XG21</accession>
<comment type="caution">
    <text evidence="2">The sequence shown here is derived from an EMBL/GenBank/DDBJ whole genome shotgun (WGS) entry which is preliminary data.</text>
</comment>
<dbReference type="OrthoDB" id="1164519at2"/>
<evidence type="ECO:0000313" key="3">
    <source>
        <dbReference type="Proteomes" id="UP000294963"/>
    </source>
</evidence>
<dbReference type="Proteomes" id="UP000294963">
    <property type="component" value="Unassembled WGS sequence"/>
</dbReference>
<keyword evidence="3" id="KW-1185">Reference proteome</keyword>
<protein>
    <submittedName>
        <fullName evidence="2">Uncharacterized protein DUF4056</fullName>
    </submittedName>
</protein>
<dbReference type="EMBL" id="SLVJ01000027">
    <property type="protein sequence ID" value="TCM61811.1"/>
    <property type="molecule type" value="Genomic_DNA"/>
</dbReference>
<gene>
    <name evidence="2" type="ORF">EC844_12729</name>
</gene>
<feature type="region of interest" description="Disordered" evidence="1">
    <location>
        <begin position="35"/>
        <end position="54"/>
    </location>
</feature>
<proteinExistence type="predicted"/>
<dbReference type="AlphaFoldDB" id="A0A4R1XG21"/>
<reference evidence="2 3" key="1">
    <citation type="submission" date="2019-03" db="EMBL/GenBank/DDBJ databases">
        <title>Genomic analyses of the natural microbiome of Caenorhabditis elegans.</title>
        <authorList>
            <person name="Samuel B."/>
        </authorList>
    </citation>
    <scope>NUCLEOTIDE SEQUENCE [LARGE SCALE GENOMIC DNA]</scope>
    <source>
        <strain evidence="2 3">JUb89</strain>
    </source>
</reference>
<dbReference type="Pfam" id="PF13265">
    <property type="entry name" value="DUF4056"/>
    <property type="match status" value="1"/>
</dbReference>
<sequence length="378" mass="42659">MRFGGAAIFGLCSVVLLVACQHVPTVPTIKANISSDTQEQAKPHLQPPSAINQPPMPDGLRPCCAFGYDLKAKLAKVPVPFYKVNNVLDLEHLGRHRYNDSFWRGVSSVLSLSSEQLGMVYTRKGGFIDVAHVRDTADYSYYLFAQIYPRLGEAWTLKLSNELAERRIQFHAFSPPQTEAERYSMSVYLAAHLGYQLAVWHEIAQWYGYRSVPGFSEQISAFSPEDLYSNLLGARLAVTVLMQGQADSVKDFNRAMQGILPSALEQLDVQSAEKTRQVFDDINGTWWDKSQRVPEKFLVLKRHYVVASNRMPLLPEQETAVAHRLALPEVYAGYDLKTLASMQYWPTKKMAKLPIKDRPITTADFPMLLEQAEREASL</sequence>
<dbReference type="PROSITE" id="PS51257">
    <property type="entry name" value="PROKAR_LIPOPROTEIN"/>
    <property type="match status" value="1"/>
</dbReference>
<name>A0A4R1XG21_ACICA</name>